<evidence type="ECO:0000313" key="1">
    <source>
        <dbReference type="EMBL" id="MEV0366840.1"/>
    </source>
</evidence>
<proteinExistence type="predicted"/>
<dbReference type="RefSeq" id="WP_357985561.1">
    <property type="nucleotide sequence ID" value="NZ_JBFAIH010000022.1"/>
</dbReference>
<accession>A0ABV3FGW9</accession>
<dbReference type="InterPro" id="IPR036291">
    <property type="entry name" value="NAD(P)-bd_dom_sf"/>
</dbReference>
<dbReference type="Gene3D" id="3.40.50.720">
    <property type="entry name" value="NAD(P)-binding Rossmann-like Domain"/>
    <property type="match status" value="1"/>
</dbReference>
<comment type="caution">
    <text evidence="1">The sequence shown here is derived from an EMBL/GenBank/DDBJ whole genome shotgun (WGS) entry which is preliminary data.</text>
</comment>
<evidence type="ECO:0008006" key="3">
    <source>
        <dbReference type="Google" id="ProtNLM"/>
    </source>
</evidence>
<keyword evidence="2" id="KW-1185">Reference proteome</keyword>
<sequence length="368" mass="41269">MRAQPDPSRIAVVGVGSVAETGNRSAPHHWGRVGDPLRVSRYDEYGQTKIIAEKELVESGLPRWAWLRQTGIFHPGMLEIRDPIVTHATLGGVMEWVSVEDAARLMASICDGVPEEFWGGVYNVGGGTGWRLTNWQLQLEIAGALGVRDIRRWYERKWFATRNFHGHWYTDSDRLQELVPFRRDTFADALRRAVQANPALRRARWVPPWIVRNLVMRPLTLEHRGTMGYVRDGDEDAVAAFYGSRAAFEAIGDWDTFWPPRPSRTPSYLGHGYDEDVKPCDWTGAVYRDVATFRGGSLLTGDVAPGDIATPLSWRCALGHEFTASPRLVLTAGHWCPECVRDVPGYPRQAEYNTFLAQLEGPAAAVEG</sequence>
<organism evidence="1 2">
    <name type="scientific">Nocardia fusca</name>
    <dbReference type="NCBI Taxonomy" id="941183"/>
    <lineage>
        <taxon>Bacteria</taxon>
        <taxon>Bacillati</taxon>
        <taxon>Actinomycetota</taxon>
        <taxon>Actinomycetes</taxon>
        <taxon>Mycobacteriales</taxon>
        <taxon>Nocardiaceae</taxon>
        <taxon>Nocardia</taxon>
    </lineage>
</organism>
<name>A0ABV3FGW9_9NOCA</name>
<protein>
    <recommendedName>
        <fullName evidence="3">Nucleoside-diphosphate-sugar epimerase</fullName>
    </recommendedName>
</protein>
<dbReference type="Proteomes" id="UP001551658">
    <property type="component" value="Unassembled WGS sequence"/>
</dbReference>
<dbReference type="EMBL" id="JBFAIH010000022">
    <property type="protein sequence ID" value="MEV0366840.1"/>
    <property type="molecule type" value="Genomic_DNA"/>
</dbReference>
<reference evidence="1 2" key="1">
    <citation type="submission" date="2024-06" db="EMBL/GenBank/DDBJ databases">
        <title>The Natural Products Discovery Center: Release of the First 8490 Sequenced Strains for Exploring Actinobacteria Biosynthetic Diversity.</title>
        <authorList>
            <person name="Kalkreuter E."/>
            <person name="Kautsar S.A."/>
            <person name="Yang D."/>
            <person name="Bader C.D."/>
            <person name="Teijaro C.N."/>
            <person name="Fluegel L."/>
            <person name="Davis C.M."/>
            <person name="Simpson J.R."/>
            <person name="Lauterbach L."/>
            <person name="Steele A.D."/>
            <person name="Gui C."/>
            <person name="Meng S."/>
            <person name="Li G."/>
            <person name="Viehrig K."/>
            <person name="Ye F."/>
            <person name="Su P."/>
            <person name="Kiefer A.F."/>
            <person name="Nichols A."/>
            <person name="Cepeda A.J."/>
            <person name="Yan W."/>
            <person name="Fan B."/>
            <person name="Jiang Y."/>
            <person name="Adhikari A."/>
            <person name="Zheng C.-J."/>
            <person name="Schuster L."/>
            <person name="Cowan T.M."/>
            <person name="Smanski M.J."/>
            <person name="Chevrette M.G."/>
            <person name="De Carvalho L.P.S."/>
            <person name="Shen B."/>
        </authorList>
    </citation>
    <scope>NUCLEOTIDE SEQUENCE [LARGE SCALE GENOMIC DNA]</scope>
    <source>
        <strain evidence="1 2">NPDC050671</strain>
    </source>
</reference>
<dbReference type="SUPFAM" id="SSF51735">
    <property type="entry name" value="NAD(P)-binding Rossmann-fold domains"/>
    <property type="match status" value="1"/>
</dbReference>
<gene>
    <name evidence="1" type="ORF">AB0H72_29515</name>
</gene>
<evidence type="ECO:0000313" key="2">
    <source>
        <dbReference type="Proteomes" id="UP001551658"/>
    </source>
</evidence>